<evidence type="ECO:0000259" key="2">
    <source>
        <dbReference type="Pfam" id="PF13581"/>
    </source>
</evidence>
<gene>
    <name evidence="3" type="ORF">ACFYQT_02665</name>
</gene>
<dbReference type="CDD" id="cd16936">
    <property type="entry name" value="HATPase_RsbW-like"/>
    <property type="match status" value="1"/>
</dbReference>
<name>A0ABW6MRT8_9ACTN</name>
<evidence type="ECO:0000256" key="1">
    <source>
        <dbReference type="ARBA" id="ARBA00022527"/>
    </source>
</evidence>
<keyword evidence="4" id="KW-1185">Reference proteome</keyword>
<dbReference type="EMBL" id="JBIAJP010000001">
    <property type="protein sequence ID" value="MFF0002350.1"/>
    <property type="molecule type" value="Genomic_DNA"/>
</dbReference>
<dbReference type="InterPro" id="IPR003594">
    <property type="entry name" value="HATPase_dom"/>
</dbReference>
<dbReference type="RefSeq" id="WP_389824797.1">
    <property type="nucleotide sequence ID" value="NZ_JBEXWI010000098.1"/>
</dbReference>
<feature type="domain" description="Histidine kinase/HSP90-like ATPase" evidence="2">
    <location>
        <begin position="4"/>
        <end position="78"/>
    </location>
</feature>
<dbReference type="PANTHER" id="PTHR35526">
    <property type="entry name" value="ANTI-SIGMA-F FACTOR RSBW-RELATED"/>
    <property type="match status" value="1"/>
</dbReference>
<dbReference type="InterPro" id="IPR050267">
    <property type="entry name" value="Anti-sigma-factor_SerPK"/>
</dbReference>
<keyword evidence="3" id="KW-0547">Nucleotide-binding</keyword>
<dbReference type="InterPro" id="IPR036890">
    <property type="entry name" value="HATPase_C_sf"/>
</dbReference>
<accession>A0ABW6MRT8</accession>
<dbReference type="SUPFAM" id="SSF55874">
    <property type="entry name" value="ATPase domain of HSP90 chaperone/DNA topoisomerase II/histidine kinase"/>
    <property type="match status" value="1"/>
</dbReference>
<evidence type="ECO:0000313" key="4">
    <source>
        <dbReference type="Proteomes" id="UP001601422"/>
    </source>
</evidence>
<comment type="caution">
    <text evidence="3">The sequence shown here is derived from an EMBL/GenBank/DDBJ whole genome shotgun (WGS) entry which is preliminary data.</text>
</comment>
<sequence>MFTTELIVSELVTNAIRYGGAPVGLRLIRDQRLICEVSDPSQAQPHLRRARWTDEGGRGLVLVAQLTHRWGSRYTVSGKSIWTEPLGRSSQTCRPGCLKWCGRFSRRSPGHVAPWDRLARTGNGSRCGTVVPQSRSCVSWAAAAFPSRRAACRSATLPETLNSG</sequence>
<proteinExistence type="predicted"/>
<dbReference type="Pfam" id="PF13581">
    <property type="entry name" value="HATPase_c_2"/>
    <property type="match status" value="1"/>
</dbReference>
<dbReference type="Proteomes" id="UP001601422">
    <property type="component" value="Unassembled WGS sequence"/>
</dbReference>
<keyword evidence="3" id="KW-0067">ATP-binding</keyword>
<reference evidence="3 4" key="1">
    <citation type="submission" date="2024-10" db="EMBL/GenBank/DDBJ databases">
        <title>The Natural Products Discovery Center: Release of the First 8490 Sequenced Strains for Exploring Actinobacteria Biosynthetic Diversity.</title>
        <authorList>
            <person name="Kalkreuter E."/>
            <person name="Kautsar S.A."/>
            <person name="Yang D."/>
            <person name="Bader C.D."/>
            <person name="Teijaro C.N."/>
            <person name="Fluegel L."/>
            <person name="Davis C.M."/>
            <person name="Simpson J.R."/>
            <person name="Lauterbach L."/>
            <person name="Steele A.D."/>
            <person name="Gui C."/>
            <person name="Meng S."/>
            <person name="Li G."/>
            <person name="Viehrig K."/>
            <person name="Ye F."/>
            <person name="Su P."/>
            <person name="Kiefer A.F."/>
            <person name="Nichols A."/>
            <person name="Cepeda A.J."/>
            <person name="Yan W."/>
            <person name="Fan B."/>
            <person name="Jiang Y."/>
            <person name="Adhikari A."/>
            <person name="Zheng C.-J."/>
            <person name="Schuster L."/>
            <person name="Cowan T.M."/>
            <person name="Smanski M.J."/>
            <person name="Chevrette M.G."/>
            <person name="De Carvalho L.P.S."/>
            <person name="Shen B."/>
        </authorList>
    </citation>
    <scope>NUCLEOTIDE SEQUENCE [LARGE SCALE GENOMIC DNA]</scope>
    <source>
        <strain evidence="3 4">NPDC005497</strain>
    </source>
</reference>
<keyword evidence="1" id="KW-0418">Kinase</keyword>
<protein>
    <submittedName>
        <fullName evidence="3">ATP-binding protein</fullName>
    </submittedName>
</protein>
<organism evidence="3 4">
    <name type="scientific">Streptomyces tibetensis</name>
    <dbReference type="NCBI Taxonomy" id="2382123"/>
    <lineage>
        <taxon>Bacteria</taxon>
        <taxon>Bacillati</taxon>
        <taxon>Actinomycetota</taxon>
        <taxon>Actinomycetes</taxon>
        <taxon>Kitasatosporales</taxon>
        <taxon>Streptomycetaceae</taxon>
        <taxon>Streptomyces</taxon>
    </lineage>
</organism>
<dbReference type="PANTHER" id="PTHR35526:SF3">
    <property type="entry name" value="ANTI-SIGMA-F FACTOR RSBW"/>
    <property type="match status" value="1"/>
</dbReference>
<evidence type="ECO:0000313" key="3">
    <source>
        <dbReference type="EMBL" id="MFF0002350.1"/>
    </source>
</evidence>
<keyword evidence="1" id="KW-0808">Transferase</keyword>
<dbReference type="Gene3D" id="3.30.565.10">
    <property type="entry name" value="Histidine kinase-like ATPase, C-terminal domain"/>
    <property type="match status" value="1"/>
</dbReference>
<dbReference type="GO" id="GO:0005524">
    <property type="term" value="F:ATP binding"/>
    <property type="evidence" value="ECO:0007669"/>
    <property type="project" value="UniProtKB-KW"/>
</dbReference>
<keyword evidence="1" id="KW-0723">Serine/threonine-protein kinase</keyword>